<keyword evidence="3" id="KW-1185">Reference proteome</keyword>
<feature type="signal peptide" evidence="1">
    <location>
        <begin position="1"/>
        <end position="27"/>
    </location>
</feature>
<organism evidence="2 3">
    <name type="scientific">Mycolicibacterium moriokaense</name>
    <dbReference type="NCBI Taxonomy" id="39691"/>
    <lineage>
        <taxon>Bacteria</taxon>
        <taxon>Bacillati</taxon>
        <taxon>Actinomycetota</taxon>
        <taxon>Actinomycetes</taxon>
        <taxon>Mycobacteriales</taxon>
        <taxon>Mycobacteriaceae</taxon>
        <taxon>Mycolicibacterium</taxon>
    </lineage>
</organism>
<dbReference type="Proteomes" id="UP000247781">
    <property type="component" value="Unassembled WGS sequence"/>
</dbReference>
<reference evidence="2 3" key="2">
    <citation type="submission" date="2018-06" db="EMBL/GenBank/DDBJ databases">
        <title>Sequencing of bacterial isolates from soil warming experiment in Harvard Forest, Massachusetts, USA.</title>
        <authorList>
            <person name="Deangelis K.PhD."/>
        </authorList>
    </citation>
    <scope>NUCLEOTIDE SEQUENCE [LARGE SCALE GENOMIC DNA]</scope>
    <source>
        <strain evidence="2 3">GAS496</strain>
    </source>
</reference>
<dbReference type="RefSeq" id="WP_110315921.1">
    <property type="nucleotide sequence ID" value="NZ_QJJU01000005.1"/>
</dbReference>
<gene>
    <name evidence="2" type="ORF">C8E89_105169</name>
</gene>
<protein>
    <submittedName>
        <fullName evidence="2">Uncharacterized protein</fullName>
    </submittedName>
</protein>
<name>A0A318HIZ0_9MYCO</name>
<accession>A0A318HIZ0</accession>
<dbReference type="AlphaFoldDB" id="A0A318HIZ0"/>
<evidence type="ECO:0000313" key="2">
    <source>
        <dbReference type="EMBL" id="PXX09815.1"/>
    </source>
</evidence>
<comment type="caution">
    <text evidence="2">The sequence shown here is derived from an EMBL/GenBank/DDBJ whole genome shotgun (WGS) entry which is preliminary data.</text>
</comment>
<proteinExistence type="predicted"/>
<reference evidence="3" key="1">
    <citation type="submission" date="2018-05" db="EMBL/GenBank/DDBJ databases">
        <authorList>
            <person name="Deangelis K."/>
            <person name="Huntemann M."/>
            <person name="Clum A."/>
            <person name="Pillay M."/>
            <person name="Palaniappan K."/>
            <person name="Varghese N."/>
            <person name="Mikhailova N."/>
            <person name="Stamatis D."/>
            <person name="Reddy T."/>
            <person name="Daum C."/>
            <person name="Shapiro N."/>
            <person name="Ivanova N."/>
            <person name="Kyrpides N."/>
            <person name="Woyke T."/>
        </authorList>
    </citation>
    <scope>NUCLEOTIDE SEQUENCE [LARGE SCALE GENOMIC DNA]</scope>
    <source>
        <strain evidence="3">GAS496</strain>
    </source>
</reference>
<feature type="chain" id="PRO_5016349423" evidence="1">
    <location>
        <begin position="28"/>
        <end position="76"/>
    </location>
</feature>
<keyword evidence="1" id="KW-0732">Signal</keyword>
<dbReference type="EMBL" id="QJJU01000005">
    <property type="protein sequence ID" value="PXX09815.1"/>
    <property type="molecule type" value="Genomic_DNA"/>
</dbReference>
<sequence length="76" mass="7727">MRKPTIVLAGVACAASFLAFGAVPAQADNPVCGSPDVPCAPALSSEQQCALIAWRTWIPCNWVGMQVPSGTPGSVG</sequence>
<evidence type="ECO:0000256" key="1">
    <source>
        <dbReference type="SAM" id="SignalP"/>
    </source>
</evidence>
<dbReference type="OrthoDB" id="4640423at2"/>
<evidence type="ECO:0000313" key="3">
    <source>
        <dbReference type="Proteomes" id="UP000247781"/>
    </source>
</evidence>